<evidence type="ECO:0000256" key="11">
    <source>
        <dbReference type="ARBA" id="ARBA00023204"/>
    </source>
</evidence>
<evidence type="ECO:0000256" key="12">
    <source>
        <dbReference type="HAMAP-Rule" id="MF_00034"/>
    </source>
</evidence>
<evidence type="ECO:0000256" key="8">
    <source>
        <dbReference type="ARBA" id="ARBA00022842"/>
    </source>
</evidence>
<comment type="cofactor">
    <cofactor evidence="12">
        <name>Mg(2+)</name>
        <dbReference type="ChEBI" id="CHEBI:18420"/>
    </cofactor>
    <text evidence="12">Binds 2 Mg(2+) ion per subunit.</text>
</comment>
<dbReference type="SUPFAM" id="SSF53098">
    <property type="entry name" value="Ribonuclease H-like"/>
    <property type="match status" value="1"/>
</dbReference>
<name>A0ABQ0CBK3_9PROT</name>
<evidence type="ECO:0000256" key="6">
    <source>
        <dbReference type="ARBA" id="ARBA00022763"/>
    </source>
</evidence>
<keyword evidence="7 12" id="KW-0378">Hydrolase</keyword>
<dbReference type="NCBIfam" id="TIGR00228">
    <property type="entry name" value="ruvC"/>
    <property type="match status" value="1"/>
</dbReference>
<feature type="active site" evidence="12">
    <location>
        <position position="7"/>
    </location>
</feature>
<keyword evidence="5 12" id="KW-0255">Endonuclease</keyword>
<dbReference type="RefSeq" id="WP_420906122.1">
    <property type="nucleotide sequence ID" value="NZ_BAAFGK010000004.1"/>
</dbReference>
<keyword evidence="3 12" id="KW-0540">Nuclease</keyword>
<evidence type="ECO:0000313" key="15">
    <source>
        <dbReference type="Proteomes" id="UP001628193"/>
    </source>
</evidence>
<dbReference type="InterPro" id="IPR036397">
    <property type="entry name" value="RNaseH_sf"/>
</dbReference>
<keyword evidence="11 12" id="KW-0234">DNA repair</keyword>
<evidence type="ECO:0000256" key="2">
    <source>
        <dbReference type="ARBA" id="ARBA00022490"/>
    </source>
</evidence>
<feature type="binding site" evidence="12">
    <location>
        <position position="67"/>
    </location>
    <ligand>
        <name>Mg(2+)</name>
        <dbReference type="ChEBI" id="CHEBI:18420"/>
        <label>2</label>
    </ligand>
</feature>
<comment type="similarity">
    <text evidence="1 12">Belongs to the RuvC family.</text>
</comment>
<feature type="active site" evidence="12">
    <location>
        <position position="139"/>
    </location>
</feature>
<protein>
    <recommendedName>
        <fullName evidence="12 13">Crossover junction endodeoxyribonuclease RuvC</fullName>
        <ecNumber evidence="12 13">3.1.21.10</ecNumber>
    </recommendedName>
    <alternativeName>
        <fullName evidence="12">Holliday junction nuclease RuvC</fullName>
    </alternativeName>
    <alternativeName>
        <fullName evidence="12">Holliday junction resolvase RuvC</fullName>
    </alternativeName>
</protein>
<dbReference type="Proteomes" id="UP001628193">
    <property type="component" value="Unassembled WGS sequence"/>
</dbReference>
<keyword evidence="10 12" id="KW-0233">DNA recombination</keyword>
<keyword evidence="15" id="KW-1185">Reference proteome</keyword>
<feature type="binding site" evidence="12">
    <location>
        <position position="7"/>
    </location>
    <ligand>
        <name>Mg(2+)</name>
        <dbReference type="ChEBI" id="CHEBI:18420"/>
        <label>1</label>
    </ligand>
</feature>
<dbReference type="InterPro" id="IPR012337">
    <property type="entry name" value="RNaseH-like_sf"/>
</dbReference>
<proteinExistence type="inferred from homology"/>
<comment type="function">
    <text evidence="12">The RuvA-RuvB-RuvC complex processes Holliday junction (HJ) DNA during genetic recombination and DNA repair. Endonuclease that resolves HJ intermediates. Cleaves cruciform DNA by making single-stranded nicks across the HJ at symmetrical positions within the homologous arms, yielding a 5'-phosphate and a 3'-hydroxyl group; requires a central core of homology in the junction. The consensus cleavage sequence is 5'-(A/T)TT(C/G)-3'. Cleavage occurs on the 3'-side of the TT dinucleotide at the point of strand exchange. HJ branch migration catalyzed by RuvA-RuvB allows RuvC to scan DNA until it finds its consensus sequence, where it cleaves and resolves the cruciform DNA.</text>
</comment>
<dbReference type="EC" id="3.1.21.10" evidence="12 13"/>
<evidence type="ECO:0000256" key="1">
    <source>
        <dbReference type="ARBA" id="ARBA00009518"/>
    </source>
</evidence>
<evidence type="ECO:0000313" key="14">
    <source>
        <dbReference type="EMBL" id="GAB0058253.1"/>
    </source>
</evidence>
<keyword evidence="8 12" id="KW-0460">Magnesium</keyword>
<dbReference type="Pfam" id="PF02075">
    <property type="entry name" value="RuvC"/>
    <property type="match status" value="1"/>
</dbReference>
<dbReference type="Gene3D" id="3.30.420.10">
    <property type="entry name" value="Ribonuclease H-like superfamily/Ribonuclease H"/>
    <property type="match status" value="1"/>
</dbReference>
<keyword evidence="6 12" id="KW-0227">DNA damage</keyword>
<comment type="subcellular location">
    <subcellularLocation>
        <location evidence="12">Cytoplasm</location>
    </subcellularLocation>
</comment>
<dbReference type="GO" id="GO:0008821">
    <property type="term" value="F:crossover junction DNA endonuclease activity"/>
    <property type="evidence" value="ECO:0007669"/>
    <property type="project" value="UniProtKB-EC"/>
</dbReference>
<reference evidence="14 15" key="1">
    <citation type="submission" date="2024-09" db="EMBL/GenBank/DDBJ databases">
        <title>Draft genome sequence of Candidatus Magnetaquicoccaceae bacterium FCR-1.</title>
        <authorList>
            <person name="Shimoshige H."/>
            <person name="Shimamura S."/>
            <person name="Taoka A."/>
            <person name="Kobayashi H."/>
            <person name="Maekawa T."/>
        </authorList>
    </citation>
    <scope>NUCLEOTIDE SEQUENCE [LARGE SCALE GENOMIC DNA]</scope>
    <source>
        <strain evidence="14 15">FCR-1</strain>
    </source>
</reference>
<dbReference type="HAMAP" id="MF_00034">
    <property type="entry name" value="RuvC"/>
    <property type="match status" value="1"/>
</dbReference>
<dbReference type="PRINTS" id="PR00696">
    <property type="entry name" value="RSOLVASERUVC"/>
</dbReference>
<evidence type="ECO:0000256" key="7">
    <source>
        <dbReference type="ARBA" id="ARBA00022801"/>
    </source>
</evidence>
<gene>
    <name evidence="12 14" type="primary">ruvC</name>
    <name evidence="14" type="ORF">SIID45300_02599</name>
</gene>
<comment type="caution">
    <text evidence="14">The sequence shown here is derived from an EMBL/GenBank/DDBJ whole genome shotgun (WGS) entry which is preliminary data.</text>
</comment>
<dbReference type="PANTHER" id="PTHR30194:SF3">
    <property type="entry name" value="CROSSOVER JUNCTION ENDODEOXYRIBONUCLEASE RUVC"/>
    <property type="match status" value="1"/>
</dbReference>
<feature type="active site" evidence="12">
    <location>
        <position position="67"/>
    </location>
</feature>
<comment type="catalytic activity">
    <reaction evidence="12">
        <text>Endonucleolytic cleavage at a junction such as a reciprocal single-stranded crossover between two homologous DNA duplexes (Holliday junction).</text>
        <dbReference type="EC" id="3.1.21.10"/>
    </reaction>
</comment>
<accession>A0ABQ0CBK3</accession>
<evidence type="ECO:0000256" key="5">
    <source>
        <dbReference type="ARBA" id="ARBA00022759"/>
    </source>
</evidence>
<evidence type="ECO:0000256" key="9">
    <source>
        <dbReference type="ARBA" id="ARBA00023125"/>
    </source>
</evidence>
<organism evidence="14 15">
    <name type="scientific">Candidatus Magnetaquiglobus chichijimensis</name>
    <dbReference type="NCBI Taxonomy" id="3141448"/>
    <lineage>
        <taxon>Bacteria</taxon>
        <taxon>Pseudomonadati</taxon>
        <taxon>Pseudomonadota</taxon>
        <taxon>Magnetococcia</taxon>
        <taxon>Magnetococcales</taxon>
        <taxon>Candidatus Magnetaquicoccaceae</taxon>
        <taxon>Candidatus Magnetaquiglobus</taxon>
    </lineage>
</organism>
<evidence type="ECO:0000256" key="13">
    <source>
        <dbReference type="NCBIfam" id="TIGR00228"/>
    </source>
</evidence>
<comment type="subunit">
    <text evidence="12">Homodimer which binds Holliday junction (HJ) DNA. The HJ becomes 2-fold symmetrical on binding to RuvC with unstacked arms; it has a different conformation from HJ DNA in complex with RuvA. In the full resolvosome a probable DNA-RuvA(4)-RuvB(12)-RuvC(2) complex forms which resolves the HJ.</text>
</comment>
<evidence type="ECO:0000256" key="3">
    <source>
        <dbReference type="ARBA" id="ARBA00022722"/>
    </source>
</evidence>
<dbReference type="NCBIfam" id="NF000711">
    <property type="entry name" value="PRK00039.2-1"/>
    <property type="match status" value="1"/>
</dbReference>
<dbReference type="EMBL" id="BAAFGK010000004">
    <property type="protein sequence ID" value="GAB0058253.1"/>
    <property type="molecule type" value="Genomic_DNA"/>
</dbReference>
<keyword evidence="2 12" id="KW-0963">Cytoplasm</keyword>
<dbReference type="PANTHER" id="PTHR30194">
    <property type="entry name" value="CROSSOVER JUNCTION ENDODEOXYRIBONUCLEASE RUVC"/>
    <property type="match status" value="1"/>
</dbReference>
<dbReference type="InterPro" id="IPR002176">
    <property type="entry name" value="X-over_junc_endoDNase_RuvC"/>
</dbReference>
<keyword evidence="9 12" id="KW-0238">DNA-binding</keyword>
<evidence type="ECO:0000256" key="4">
    <source>
        <dbReference type="ARBA" id="ARBA00022723"/>
    </source>
</evidence>
<sequence length="169" mass="17790">MRVLGIDPGTTVTGWGVVESIGSRFRHIAHGCIRTSPESPMPERLGRIFAGVSAVIRDHQPEAVTVEEIFVSANVQSALKLGHARGVAIVAADAAGLPVFEYTALQIKQAVVGFGRAEKQQVQAMIRMLLTLESAPPQDAADALAGALCHLQRSTSIAARVAAAEGKTK</sequence>
<feature type="binding site" evidence="12">
    <location>
        <position position="139"/>
    </location>
    <ligand>
        <name>Mg(2+)</name>
        <dbReference type="ChEBI" id="CHEBI:18420"/>
        <label>1</label>
    </ligand>
</feature>
<keyword evidence="4 12" id="KW-0479">Metal-binding</keyword>
<evidence type="ECO:0000256" key="10">
    <source>
        <dbReference type="ARBA" id="ARBA00023172"/>
    </source>
</evidence>
<dbReference type="CDD" id="cd16962">
    <property type="entry name" value="RuvC"/>
    <property type="match status" value="1"/>
</dbReference>